<dbReference type="InterPro" id="IPR022783">
    <property type="entry name" value="GCFC_dom"/>
</dbReference>
<dbReference type="PANTHER" id="PTHR23329:SF1">
    <property type="entry name" value="TUFTELIN-INTERACTING PROTEIN 11"/>
    <property type="match status" value="1"/>
</dbReference>
<dbReference type="Pfam" id="PF07842">
    <property type="entry name" value="GCFC"/>
    <property type="match status" value="1"/>
</dbReference>
<dbReference type="Pfam" id="PF12457">
    <property type="entry name" value="TIP_N"/>
    <property type="match status" value="1"/>
</dbReference>
<evidence type="ECO:0000256" key="3">
    <source>
        <dbReference type="ARBA" id="ARBA00022664"/>
    </source>
</evidence>
<accession>A0AAW1QE86</accession>
<evidence type="ECO:0000256" key="6">
    <source>
        <dbReference type="ARBA" id="ARBA00023242"/>
    </source>
</evidence>
<organism evidence="10 11">
    <name type="scientific">[Myrmecia] bisecta</name>
    <dbReference type="NCBI Taxonomy" id="41462"/>
    <lineage>
        <taxon>Eukaryota</taxon>
        <taxon>Viridiplantae</taxon>
        <taxon>Chlorophyta</taxon>
        <taxon>core chlorophytes</taxon>
        <taxon>Trebouxiophyceae</taxon>
        <taxon>Trebouxiales</taxon>
        <taxon>Trebouxiaceae</taxon>
        <taxon>Myrmecia</taxon>
    </lineage>
</organism>
<evidence type="ECO:0000313" key="11">
    <source>
        <dbReference type="Proteomes" id="UP001489004"/>
    </source>
</evidence>
<evidence type="ECO:0000256" key="5">
    <source>
        <dbReference type="ARBA" id="ARBA00023187"/>
    </source>
</evidence>
<gene>
    <name evidence="10" type="ORF">WJX72_001760</name>
</gene>
<evidence type="ECO:0000256" key="4">
    <source>
        <dbReference type="ARBA" id="ARBA00022728"/>
    </source>
</evidence>
<dbReference type="Proteomes" id="UP001489004">
    <property type="component" value="Unassembled WGS sequence"/>
</dbReference>
<dbReference type="Pfam" id="PF01585">
    <property type="entry name" value="G-patch"/>
    <property type="match status" value="1"/>
</dbReference>
<evidence type="ECO:0000256" key="1">
    <source>
        <dbReference type="ARBA" id="ARBA00004123"/>
    </source>
</evidence>
<comment type="subcellular location">
    <subcellularLocation>
        <location evidence="1 7">Nucleus</location>
    </subcellularLocation>
</comment>
<dbReference type="PROSITE" id="PS50174">
    <property type="entry name" value="G_PATCH"/>
    <property type="match status" value="1"/>
</dbReference>
<keyword evidence="11" id="KW-1185">Reference proteome</keyword>
<comment type="similarity">
    <text evidence="2 7">Belongs to the TFP11/STIP family.</text>
</comment>
<dbReference type="GO" id="GO:0003676">
    <property type="term" value="F:nucleic acid binding"/>
    <property type="evidence" value="ECO:0007669"/>
    <property type="project" value="InterPro"/>
</dbReference>
<dbReference type="PANTHER" id="PTHR23329">
    <property type="entry name" value="TUFTELIN-INTERACTING PROTEIN 11-RELATED"/>
    <property type="match status" value="1"/>
</dbReference>
<dbReference type="GO" id="GO:0071008">
    <property type="term" value="C:U2-type post-mRNA release spliceosomal complex"/>
    <property type="evidence" value="ECO:0007669"/>
    <property type="project" value="TreeGrafter"/>
</dbReference>
<dbReference type="InterPro" id="IPR000467">
    <property type="entry name" value="G_patch_dom"/>
</dbReference>
<dbReference type="PIRSF" id="PIRSF017706">
    <property type="entry name" value="TFIP11"/>
    <property type="match status" value="1"/>
</dbReference>
<dbReference type="GO" id="GO:0000390">
    <property type="term" value="P:spliceosomal complex disassembly"/>
    <property type="evidence" value="ECO:0007669"/>
    <property type="project" value="InterPro"/>
</dbReference>
<keyword evidence="6 7" id="KW-0539">Nucleus</keyword>
<dbReference type="SMART" id="SM00443">
    <property type="entry name" value="G_patch"/>
    <property type="match status" value="1"/>
</dbReference>
<feature type="region of interest" description="Disordered" evidence="8">
    <location>
        <begin position="27"/>
        <end position="178"/>
    </location>
</feature>
<dbReference type="AlphaFoldDB" id="A0AAW1QE86"/>
<comment type="caution">
    <text evidence="10">The sequence shown here is derived from an EMBL/GenBank/DDBJ whole genome shotgun (WGS) entry which is preliminary data.</text>
</comment>
<proteinExistence type="inferred from homology"/>
<feature type="compositionally biased region" description="Basic and acidic residues" evidence="8">
    <location>
        <begin position="143"/>
        <end position="157"/>
    </location>
</feature>
<name>A0AAW1QE86_9CHLO</name>
<feature type="domain" description="G-patch" evidence="9">
    <location>
        <begin position="181"/>
        <end position="227"/>
    </location>
</feature>
<dbReference type="InterPro" id="IPR022159">
    <property type="entry name" value="STIP/TFIP11_N"/>
</dbReference>
<keyword evidence="4 7" id="KW-0747">Spliceosome</keyword>
<evidence type="ECO:0000256" key="8">
    <source>
        <dbReference type="SAM" id="MobiDB-lite"/>
    </source>
</evidence>
<evidence type="ECO:0000256" key="7">
    <source>
        <dbReference type="PIRNR" id="PIRNR017706"/>
    </source>
</evidence>
<protein>
    <recommendedName>
        <fullName evidence="9">G-patch domain-containing protein</fullName>
    </recommendedName>
</protein>
<reference evidence="10 11" key="1">
    <citation type="journal article" date="2024" name="Nat. Commun.">
        <title>Phylogenomics reveals the evolutionary origins of lichenization in chlorophyte algae.</title>
        <authorList>
            <person name="Puginier C."/>
            <person name="Libourel C."/>
            <person name="Otte J."/>
            <person name="Skaloud P."/>
            <person name="Haon M."/>
            <person name="Grisel S."/>
            <person name="Petersen M."/>
            <person name="Berrin J.G."/>
            <person name="Delaux P.M."/>
            <person name="Dal Grande F."/>
            <person name="Keller J."/>
        </authorList>
    </citation>
    <scope>NUCLEOTIDE SEQUENCE [LARGE SCALE GENOMIC DNA]</scope>
    <source>
        <strain evidence="10 11">SAG 2043</strain>
    </source>
</reference>
<keyword evidence="5 7" id="KW-0508">mRNA splicing</keyword>
<evidence type="ECO:0000256" key="2">
    <source>
        <dbReference type="ARBA" id="ARBA00010900"/>
    </source>
</evidence>
<sequence length="815" mass="91219">MDEHQNYERFDVDNDYEGGEWIGGEFFHTGKRQKRSQTKEDVLFGVFQGDSDSDDGGRGRRKRKAADYTKPIGFVSSGIVQSTEEKPEDIDASEHRAGLGASTSSVRSAHKPSSGGGRSDSEEEADADGVLPSAFGRQILEAAEERRRQEQQRSRQKSEKKKQQAAAPGSASDIGQFEKHTKGIGAKLLAKMGYVPGEGLGAKKQGIAKPIEAKLRPKGMGMGFNDYTEHKLLMPGAEAKKPDAEKAPEKAVEVKLWKKRNAEARVKREYRTADEILQEAAERPAMAQAQPILDMRGPQARLVTNLEHLNVVETSEAGDATPMPELQHNLRLLVDLAEADIQRIDGKLRHEKDTAVILGREQARLEQEAAAVQQQVERVTTVLQQVERCQSADSRVSLSELEQAYRTLARDYREEYIMYNLAGAAYAQVLPRLSSLLASWNPLTQPAMGTAEFGAWRRLLESEGQRDAIFQDLGTSSADPYTRLVHAAVLPPLSRVITNEWEPRNPEPLLQVMELWEKLLPAGVLRHVLDTLIFPKLSRAVEAWEPRAETVALHTWLHPWLPSLGSRLEDLYPGIRFKLATALQQWHPSDTTALALLSPWHTVFDAKDWDALMSRSIVPKLAWALQELLVINPLQQDLGPIQWVLAWHQVLPIQHMVALLERHFFPKWHHILHHWLSNSPNYDEVTSWYLGWKTLLPAELLDNDRIRAQLNAALNTMNSAVEGVPIQAYQQPAFAPGDPYGAYGAAGYAVPEENGIDLLPKAGRTYEGLQVYAFGTVSIVMDNAQNLIRAQLGDRWAAVALERLVEEHRTRSARK</sequence>
<evidence type="ECO:0000259" key="9">
    <source>
        <dbReference type="PROSITE" id="PS50174"/>
    </source>
</evidence>
<dbReference type="InterPro" id="IPR045211">
    <property type="entry name" value="TFP11/STIP/Ntr1"/>
</dbReference>
<dbReference type="EMBL" id="JALJOR010000003">
    <property type="protein sequence ID" value="KAK9819736.1"/>
    <property type="molecule type" value="Genomic_DNA"/>
</dbReference>
<evidence type="ECO:0000313" key="10">
    <source>
        <dbReference type="EMBL" id="KAK9819736.1"/>
    </source>
</evidence>
<keyword evidence="3 7" id="KW-0507">mRNA processing</keyword>
<dbReference type="InterPro" id="IPR024933">
    <property type="entry name" value="TFP11"/>
</dbReference>